<feature type="compositionally biased region" description="Pro residues" evidence="1">
    <location>
        <begin position="125"/>
        <end position="140"/>
    </location>
</feature>
<keyword evidence="2" id="KW-0732">Signal</keyword>
<comment type="caution">
    <text evidence="4">The sequence shown here is derived from an EMBL/GenBank/DDBJ whole genome shotgun (WGS) entry which is preliminary data.</text>
</comment>
<evidence type="ECO:0000256" key="1">
    <source>
        <dbReference type="SAM" id="MobiDB-lite"/>
    </source>
</evidence>
<dbReference type="InterPro" id="IPR025511">
    <property type="entry name" value="DUF4398"/>
</dbReference>
<evidence type="ECO:0000259" key="3">
    <source>
        <dbReference type="Pfam" id="PF14346"/>
    </source>
</evidence>
<sequence length="154" mass="15966">MIRSFAQFSRRLCVTGLAFLALSAAAQAQEVGVAELAAAQAAVQRASDADADQYAPDLIQAARDKVSQAQALGESRSGRKQIPLLALQAQADADLARARSAQATAQARLAQEQSEIDRLQKVLAAPPPAPPAPTPLPPQDTLPTLPLDAPGGTP</sequence>
<feature type="signal peptide" evidence="2">
    <location>
        <begin position="1"/>
        <end position="28"/>
    </location>
</feature>
<evidence type="ECO:0000313" key="4">
    <source>
        <dbReference type="EMBL" id="TAA33081.1"/>
    </source>
</evidence>
<name>A0A4Q8LQD3_9GAMM</name>
<protein>
    <submittedName>
        <fullName evidence="4">DUF4398 domain-containing protein</fullName>
    </submittedName>
</protein>
<dbReference type="Gene3D" id="1.20.1270.390">
    <property type="match status" value="1"/>
</dbReference>
<feature type="chain" id="PRO_5020280013" evidence="2">
    <location>
        <begin position="29"/>
        <end position="154"/>
    </location>
</feature>
<gene>
    <name evidence="4" type="ORF">EA661_02070</name>
</gene>
<dbReference type="Proteomes" id="UP000291286">
    <property type="component" value="Unassembled WGS sequence"/>
</dbReference>
<organism evidence="4 5">
    <name type="scientific">Pseudoxanthomonas winnipegensis</name>
    <dbReference type="NCBI Taxonomy" id="2480810"/>
    <lineage>
        <taxon>Bacteria</taxon>
        <taxon>Pseudomonadati</taxon>
        <taxon>Pseudomonadota</taxon>
        <taxon>Gammaproteobacteria</taxon>
        <taxon>Lysobacterales</taxon>
        <taxon>Lysobacteraceae</taxon>
        <taxon>Pseudoxanthomonas</taxon>
    </lineage>
</organism>
<feature type="region of interest" description="Disordered" evidence="1">
    <location>
        <begin position="121"/>
        <end position="154"/>
    </location>
</feature>
<dbReference type="AlphaFoldDB" id="A0A4Q8LQD3"/>
<dbReference type="EMBL" id="SHMB01000001">
    <property type="protein sequence ID" value="TAA33081.1"/>
    <property type="molecule type" value="Genomic_DNA"/>
</dbReference>
<dbReference type="Pfam" id="PF14346">
    <property type="entry name" value="DUF4398"/>
    <property type="match status" value="1"/>
</dbReference>
<evidence type="ECO:0000256" key="2">
    <source>
        <dbReference type="SAM" id="SignalP"/>
    </source>
</evidence>
<evidence type="ECO:0000313" key="5">
    <source>
        <dbReference type="Proteomes" id="UP000291286"/>
    </source>
</evidence>
<feature type="compositionally biased region" description="Low complexity" evidence="1">
    <location>
        <begin position="141"/>
        <end position="154"/>
    </location>
</feature>
<feature type="domain" description="DUF4398" evidence="3">
    <location>
        <begin position="34"/>
        <end position="111"/>
    </location>
</feature>
<reference evidence="4 5" key="1">
    <citation type="submission" date="2019-02" db="EMBL/GenBank/DDBJ databases">
        <title>WGS of Pseudoxanthomonas species novum from clinical isolates.</title>
        <authorList>
            <person name="Bernier A.-M."/>
            <person name="Bernard K."/>
            <person name="Vachon A."/>
        </authorList>
    </citation>
    <scope>NUCLEOTIDE SEQUENCE [LARGE SCALE GENOMIC DNA]</scope>
    <source>
        <strain evidence="4 5">NML171202</strain>
    </source>
</reference>
<accession>A0A4Q8LQD3</accession>
<proteinExistence type="predicted"/>